<comment type="caution">
    <text evidence="2">The sequence shown here is derived from an EMBL/GenBank/DDBJ whole genome shotgun (WGS) entry which is preliminary data.</text>
</comment>
<gene>
    <name evidence="2" type="ORF">A2738_01585</name>
</gene>
<keyword evidence="1" id="KW-1133">Transmembrane helix</keyword>
<dbReference type="Proteomes" id="UP000178235">
    <property type="component" value="Unassembled WGS sequence"/>
</dbReference>
<protein>
    <recommendedName>
        <fullName evidence="4">General secretion pathway GspH domain-containing protein</fullName>
    </recommendedName>
</protein>
<evidence type="ECO:0008006" key="4">
    <source>
        <dbReference type="Google" id="ProtNLM"/>
    </source>
</evidence>
<dbReference type="SUPFAM" id="SSF54523">
    <property type="entry name" value="Pili subunits"/>
    <property type="match status" value="1"/>
</dbReference>
<dbReference type="InterPro" id="IPR045584">
    <property type="entry name" value="Pilin-like"/>
</dbReference>
<feature type="transmembrane region" description="Helical" evidence="1">
    <location>
        <begin position="12"/>
        <end position="33"/>
    </location>
</feature>
<evidence type="ECO:0000313" key="2">
    <source>
        <dbReference type="EMBL" id="OGI68552.1"/>
    </source>
</evidence>
<proteinExistence type="predicted"/>
<keyword evidence="1" id="KW-0812">Transmembrane</keyword>
<dbReference type="AlphaFoldDB" id="A0A1F6VG20"/>
<organism evidence="2 3">
    <name type="scientific">Candidatus Nomurabacteria bacterium RIFCSPHIGHO2_01_FULL_42_15</name>
    <dbReference type="NCBI Taxonomy" id="1801742"/>
    <lineage>
        <taxon>Bacteria</taxon>
        <taxon>Candidatus Nomuraibacteriota</taxon>
    </lineage>
</organism>
<name>A0A1F6VG20_9BACT</name>
<sequence>MSKLFKTNQGMTLVEIMVVIGVLMIILAFGMTVNFNSFTSSTLQAEEAKIVSALERARSHAMANMFESEYGVCYISPNYVIFRESEGTCNNSEPTNELIPANTNLSTLSNFSTNFDDSHAIIFNQLSGNRNTVDDTIIITDGIKSEPIEINDTGRINW</sequence>
<reference evidence="2 3" key="1">
    <citation type="journal article" date="2016" name="Nat. Commun.">
        <title>Thousands of microbial genomes shed light on interconnected biogeochemical processes in an aquifer system.</title>
        <authorList>
            <person name="Anantharaman K."/>
            <person name="Brown C.T."/>
            <person name="Hug L.A."/>
            <person name="Sharon I."/>
            <person name="Castelle C.J."/>
            <person name="Probst A.J."/>
            <person name="Thomas B.C."/>
            <person name="Singh A."/>
            <person name="Wilkins M.J."/>
            <person name="Karaoz U."/>
            <person name="Brodie E.L."/>
            <person name="Williams K.H."/>
            <person name="Hubbard S.S."/>
            <person name="Banfield J.F."/>
        </authorList>
    </citation>
    <scope>NUCLEOTIDE SEQUENCE [LARGE SCALE GENOMIC DNA]</scope>
</reference>
<evidence type="ECO:0000256" key="1">
    <source>
        <dbReference type="SAM" id="Phobius"/>
    </source>
</evidence>
<accession>A0A1F6VG20</accession>
<keyword evidence="1" id="KW-0472">Membrane</keyword>
<dbReference type="EMBL" id="MFTS01000003">
    <property type="protein sequence ID" value="OGI68552.1"/>
    <property type="molecule type" value="Genomic_DNA"/>
</dbReference>
<dbReference type="InterPro" id="IPR012902">
    <property type="entry name" value="N_methyl_site"/>
</dbReference>
<dbReference type="Pfam" id="PF07963">
    <property type="entry name" value="N_methyl"/>
    <property type="match status" value="1"/>
</dbReference>
<dbReference type="Gene3D" id="3.30.700.10">
    <property type="entry name" value="Glycoprotein, Type 4 Pilin"/>
    <property type="match status" value="1"/>
</dbReference>
<evidence type="ECO:0000313" key="3">
    <source>
        <dbReference type="Proteomes" id="UP000178235"/>
    </source>
</evidence>